<dbReference type="Gene3D" id="3.30.530.20">
    <property type="match status" value="1"/>
</dbReference>
<dbReference type="OrthoDB" id="9807923at2"/>
<protein>
    <recommendedName>
        <fullName evidence="3">Polyketide cyclase</fullName>
    </recommendedName>
</protein>
<reference evidence="1 2" key="1">
    <citation type="submission" date="2018-08" db="EMBL/GenBank/DDBJ databases">
        <title>Chitinophagaceae sp. K23C18032701, a novel bacterium isolated from forest soil.</title>
        <authorList>
            <person name="Wang C."/>
        </authorList>
    </citation>
    <scope>NUCLEOTIDE SEQUENCE [LARGE SCALE GENOMIC DNA]</scope>
    <source>
        <strain evidence="1 2">K23C18032701</strain>
    </source>
</reference>
<accession>A0A3E1NHE1</accession>
<evidence type="ECO:0000313" key="1">
    <source>
        <dbReference type="EMBL" id="RFM27369.1"/>
    </source>
</evidence>
<dbReference type="InterPro" id="IPR023393">
    <property type="entry name" value="START-like_dom_sf"/>
</dbReference>
<dbReference type="Proteomes" id="UP000261284">
    <property type="component" value="Unassembled WGS sequence"/>
</dbReference>
<organism evidence="1 2">
    <name type="scientific">Deminuibacter soli</name>
    <dbReference type="NCBI Taxonomy" id="2291815"/>
    <lineage>
        <taxon>Bacteria</taxon>
        <taxon>Pseudomonadati</taxon>
        <taxon>Bacteroidota</taxon>
        <taxon>Chitinophagia</taxon>
        <taxon>Chitinophagales</taxon>
        <taxon>Chitinophagaceae</taxon>
        <taxon>Deminuibacter</taxon>
    </lineage>
</organism>
<evidence type="ECO:0008006" key="3">
    <source>
        <dbReference type="Google" id="ProtNLM"/>
    </source>
</evidence>
<keyword evidence="2" id="KW-1185">Reference proteome</keyword>
<dbReference type="InterPro" id="IPR019587">
    <property type="entry name" value="Polyketide_cyclase/dehydratase"/>
</dbReference>
<sequence length="208" mass="23573">MRFLLVLIILIIIGGTVFYFLPGTIHLEKSMVLKAKQPVVYRALSNTNEWKKWAEWLRSDPGATITYNGPAAGSGARLNWSSDVADYGEGDVLIESTQEPGQLRATITYKKYGVAGNSFLVENTGNGTRVIWTSDVVISNWFNKVYANSWRKRFNTWMDASLRNLDEYTAAEPEYPLVQQDTMLHKVDSLNRQIDSLRSARKDTVYVP</sequence>
<dbReference type="SUPFAM" id="SSF55961">
    <property type="entry name" value="Bet v1-like"/>
    <property type="match status" value="1"/>
</dbReference>
<name>A0A3E1NHE1_9BACT</name>
<comment type="caution">
    <text evidence="1">The sequence shown here is derived from an EMBL/GenBank/DDBJ whole genome shotgun (WGS) entry which is preliminary data.</text>
</comment>
<proteinExistence type="predicted"/>
<dbReference type="RefSeq" id="WP_116848127.1">
    <property type="nucleotide sequence ID" value="NZ_QTJU01000005.1"/>
</dbReference>
<dbReference type="EMBL" id="QTJU01000005">
    <property type="protein sequence ID" value="RFM27369.1"/>
    <property type="molecule type" value="Genomic_DNA"/>
</dbReference>
<dbReference type="AlphaFoldDB" id="A0A3E1NHE1"/>
<gene>
    <name evidence="1" type="ORF">DXN05_15230</name>
</gene>
<evidence type="ECO:0000313" key="2">
    <source>
        <dbReference type="Proteomes" id="UP000261284"/>
    </source>
</evidence>
<dbReference type="Pfam" id="PF10604">
    <property type="entry name" value="Polyketide_cyc2"/>
    <property type="match status" value="1"/>
</dbReference>